<dbReference type="EMBL" id="BA000012">
    <property type="protein sequence ID" value="BAB48022.1"/>
    <property type="molecule type" value="Genomic_DNA"/>
</dbReference>
<evidence type="ECO:0000256" key="1">
    <source>
        <dbReference type="SAM" id="MobiDB-lite"/>
    </source>
</evidence>
<dbReference type="Proteomes" id="UP000000552">
    <property type="component" value="Chromosome"/>
</dbReference>
<keyword evidence="2" id="KW-0472">Membrane</keyword>
<reference evidence="3 4" key="1">
    <citation type="journal article" date="2000" name="DNA Res.">
        <title>Complete genome structure of the nitrogen-fixing symbiotic bacterium Mesorhizobium loti.</title>
        <authorList>
            <person name="Kaneko T."/>
            <person name="Nakamura Y."/>
            <person name="Sato S."/>
            <person name="Asamizu E."/>
            <person name="Kato T."/>
            <person name="Sasamoto S."/>
            <person name="Watanabe A."/>
            <person name="Idesawa K."/>
            <person name="Ishikawa A."/>
            <person name="Kawashima K."/>
            <person name="Kimura T."/>
            <person name="Kishida Y."/>
            <person name="Kiyokawa C."/>
            <person name="Kohara M."/>
            <person name="Matsumoto M."/>
            <person name="Matsuno A."/>
            <person name="Mochizuki Y."/>
            <person name="Nakayama S."/>
            <person name="Nakazaki N."/>
            <person name="Shimpo S."/>
            <person name="Sugimoto M."/>
            <person name="Takeuchi C."/>
            <person name="Yamada M."/>
            <person name="Tabata S."/>
        </authorList>
    </citation>
    <scope>NUCLEOTIDE SEQUENCE [LARGE SCALE GENOMIC DNA]</scope>
    <source>
        <strain evidence="4">LMG 29417 / CECT 9101 / MAFF 303099</strain>
    </source>
</reference>
<accession>Q98MU1</accession>
<evidence type="ECO:0000256" key="2">
    <source>
        <dbReference type="SAM" id="Phobius"/>
    </source>
</evidence>
<gene>
    <name evidence="3" type="ordered locus">msl0439</name>
</gene>
<protein>
    <submittedName>
        <fullName evidence="3">Msl0439 protein</fullName>
    </submittedName>
</protein>
<feature type="transmembrane region" description="Helical" evidence="2">
    <location>
        <begin position="12"/>
        <end position="42"/>
    </location>
</feature>
<evidence type="ECO:0000313" key="3">
    <source>
        <dbReference type="EMBL" id="BAB48022.1"/>
    </source>
</evidence>
<dbReference type="KEGG" id="mlo:msl0439"/>
<keyword evidence="2" id="KW-1133">Transmembrane helix</keyword>
<name>Q98MU1_RHILO</name>
<keyword evidence="2" id="KW-0812">Transmembrane</keyword>
<proteinExistence type="predicted"/>
<sequence>MIPTSARRREMGALIVSILGALVGNKVIMTLFAAVVGGLYVAGGINRAKKDKAATAARDLAAAQDQLEMDREATAAEKQAAGMTNAQAKAEATKWAKS</sequence>
<evidence type="ECO:0000313" key="4">
    <source>
        <dbReference type="Proteomes" id="UP000000552"/>
    </source>
</evidence>
<organism evidence="3 4">
    <name type="scientific">Mesorhizobium japonicum (strain LMG 29417 / CECT 9101 / MAFF 303099)</name>
    <name type="common">Mesorhizobium loti (strain MAFF 303099)</name>
    <dbReference type="NCBI Taxonomy" id="266835"/>
    <lineage>
        <taxon>Bacteria</taxon>
        <taxon>Pseudomonadati</taxon>
        <taxon>Pseudomonadota</taxon>
        <taxon>Alphaproteobacteria</taxon>
        <taxon>Hyphomicrobiales</taxon>
        <taxon>Phyllobacteriaceae</taxon>
        <taxon>Mesorhizobium</taxon>
    </lineage>
</organism>
<dbReference type="AlphaFoldDB" id="Q98MU1"/>
<feature type="region of interest" description="Disordered" evidence="1">
    <location>
        <begin position="71"/>
        <end position="98"/>
    </location>
</feature>
<dbReference type="HOGENOM" id="CLU_2437386_0_0_5"/>